<keyword evidence="3" id="KW-0240">DNA-directed RNA polymerase</keyword>
<sequence length="595" mass="67237">MGHIGSSKDGTKAGMATAMMDIDGDSGDDDLDPTNAEILEEFGGEDAFRYHCKKFSMLFFEEYGLISHQINSYNHYVNVGLQRTFDGFGDLVVTPGFDPSKKGDNEHYRYASIKFGKVKLDKPMVWGGELNNQELKMLPRHARLQRMTYASKMKILVKVQVYVPKKIRSDKFKTGKEEFLDKEILTEDESEIIIGKLPVMVKSDLCWMKGEKDDCEFDHGGYFLIKGAEKTFIAQEQLYLKRLWVINSPGWMIAYKSQMKRNRMVIKLVGNSRNEGGENGDMFLTVYFLSVEVPVWVLFFALGVGSDKDVVDLIGCDNDDVRIQNILLASDCDADKKCGAFRSGRNAVQYLEKCMKGVQFPPPESIEECLEIYVFPGISGLNRKARFLAYMVKGLLLAGRRKCDNRDDFRNKRLELANELLERHFQPEHGHIRTRGWKGSLVWLQLLGTNPLQTMAELRRASQQVQYMGKVGDARYPHPSHWGKVCFLSTPDGENCGLVKNMAVTGLVSTDVSNASESILPTLLDCGKQRQSLPKRSTGFTENEGWTAMNDGDVSDVGDNTDGDTWPLVWRHGAVVDDKEALKPPLVLSERRRKP</sequence>
<evidence type="ECO:0000313" key="14">
    <source>
        <dbReference type="Proteomes" id="UP000053144"/>
    </source>
</evidence>
<dbReference type="InterPro" id="IPR015712">
    <property type="entry name" value="DNA-dir_RNA_pol_su2"/>
</dbReference>
<dbReference type="InterPro" id="IPR037034">
    <property type="entry name" value="RNA_pol_Rpb2_2_sf"/>
</dbReference>
<dbReference type="SUPFAM" id="SSF64484">
    <property type="entry name" value="beta and beta-prime subunits of DNA dependent RNA-polymerase"/>
    <property type="match status" value="1"/>
</dbReference>
<feature type="region of interest" description="Disordered" evidence="9">
    <location>
        <begin position="533"/>
        <end position="556"/>
    </location>
</feature>
<protein>
    <recommendedName>
        <fullName evidence="2">DNA-directed RNA polymerase</fullName>
        <ecNumber evidence="2">2.7.7.6</ecNumber>
    </recommendedName>
</protein>
<evidence type="ECO:0000256" key="8">
    <source>
        <dbReference type="RuleBase" id="RU000434"/>
    </source>
</evidence>
<dbReference type="Pfam" id="PF04561">
    <property type="entry name" value="RNA_pol_Rpb2_2"/>
    <property type="match status" value="1"/>
</dbReference>
<dbReference type="EC" id="2.7.7.6" evidence="2"/>
<name>A0A0L9UHM5_PHAAN</name>
<evidence type="ECO:0000256" key="6">
    <source>
        <dbReference type="ARBA" id="ARBA00023163"/>
    </source>
</evidence>
<dbReference type="GO" id="GO:0000428">
    <property type="term" value="C:DNA-directed RNA polymerase complex"/>
    <property type="evidence" value="ECO:0007669"/>
    <property type="project" value="UniProtKB-KW"/>
</dbReference>
<evidence type="ECO:0000259" key="12">
    <source>
        <dbReference type="Pfam" id="PF04565"/>
    </source>
</evidence>
<evidence type="ECO:0000259" key="10">
    <source>
        <dbReference type="Pfam" id="PF04561"/>
    </source>
</evidence>
<dbReference type="Gene3D" id="3.90.1110.10">
    <property type="entry name" value="RNA polymerase Rpb2, domain 2"/>
    <property type="match status" value="1"/>
</dbReference>
<dbReference type="FunFam" id="3.90.1100.10:FF:000015">
    <property type="entry name" value="DNA-directed RNA polymerase subunit beta"/>
    <property type="match status" value="1"/>
</dbReference>
<comment type="catalytic activity">
    <reaction evidence="7">
        <text>RNA(n) + a ribonucleoside 5'-triphosphate = RNA(n+1) + diphosphate</text>
        <dbReference type="Rhea" id="RHEA:21248"/>
        <dbReference type="Rhea" id="RHEA-COMP:14527"/>
        <dbReference type="Rhea" id="RHEA-COMP:17342"/>
        <dbReference type="ChEBI" id="CHEBI:33019"/>
        <dbReference type="ChEBI" id="CHEBI:61557"/>
        <dbReference type="ChEBI" id="CHEBI:140395"/>
        <dbReference type="EC" id="2.7.7.6"/>
    </reaction>
</comment>
<dbReference type="PANTHER" id="PTHR20856">
    <property type="entry name" value="DNA-DIRECTED RNA POLYMERASE I SUBUNIT 2"/>
    <property type="match status" value="1"/>
</dbReference>
<keyword evidence="6" id="KW-0804">Transcription</keyword>
<dbReference type="GO" id="GO:0003677">
    <property type="term" value="F:DNA binding"/>
    <property type="evidence" value="ECO:0007669"/>
    <property type="project" value="InterPro"/>
</dbReference>
<dbReference type="GO" id="GO:0032549">
    <property type="term" value="F:ribonucleoside binding"/>
    <property type="evidence" value="ECO:0007669"/>
    <property type="project" value="InterPro"/>
</dbReference>
<dbReference type="Gramene" id="KOM42057">
    <property type="protein sequence ID" value="KOM42057"/>
    <property type="gene ID" value="LR48_Vigan04g225500"/>
</dbReference>
<dbReference type="EMBL" id="CM003374">
    <property type="protein sequence ID" value="KOM42057.1"/>
    <property type="molecule type" value="Genomic_DNA"/>
</dbReference>
<evidence type="ECO:0000256" key="7">
    <source>
        <dbReference type="ARBA" id="ARBA00048552"/>
    </source>
</evidence>
<evidence type="ECO:0000256" key="9">
    <source>
        <dbReference type="SAM" id="MobiDB-lite"/>
    </source>
</evidence>
<dbReference type="InterPro" id="IPR007645">
    <property type="entry name" value="RNA_pol_Rpb2_3"/>
</dbReference>
<proteinExistence type="inferred from homology"/>
<keyword evidence="4" id="KW-0808">Transferase</keyword>
<dbReference type="AlphaFoldDB" id="A0A0L9UHM5"/>
<dbReference type="Pfam" id="PF04563">
    <property type="entry name" value="RNA_pol_Rpb2_1"/>
    <property type="match status" value="1"/>
</dbReference>
<evidence type="ECO:0000256" key="1">
    <source>
        <dbReference type="ARBA" id="ARBA00006835"/>
    </source>
</evidence>
<accession>A0A0L9UHM5</accession>
<feature type="domain" description="RNA polymerase Rpb2" evidence="12">
    <location>
        <begin position="449"/>
        <end position="505"/>
    </location>
</feature>
<organism evidence="13 14">
    <name type="scientific">Phaseolus angularis</name>
    <name type="common">Azuki bean</name>
    <name type="synonym">Vigna angularis</name>
    <dbReference type="NCBI Taxonomy" id="3914"/>
    <lineage>
        <taxon>Eukaryota</taxon>
        <taxon>Viridiplantae</taxon>
        <taxon>Streptophyta</taxon>
        <taxon>Embryophyta</taxon>
        <taxon>Tracheophyta</taxon>
        <taxon>Spermatophyta</taxon>
        <taxon>Magnoliopsida</taxon>
        <taxon>eudicotyledons</taxon>
        <taxon>Gunneridae</taxon>
        <taxon>Pentapetalae</taxon>
        <taxon>rosids</taxon>
        <taxon>fabids</taxon>
        <taxon>Fabales</taxon>
        <taxon>Fabaceae</taxon>
        <taxon>Papilionoideae</taxon>
        <taxon>50 kb inversion clade</taxon>
        <taxon>NPAAA clade</taxon>
        <taxon>indigoferoid/millettioid clade</taxon>
        <taxon>Phaseoleae</taxon>
        <taxon>Vigna</taxon>
    </lineage>
</organism>
<dbReference type="OMA" id="CSTNPNI"/>
<gene>
    <name evidence="13" type="ORF">LR48_Vigan04g225500</name>
</gene>
<keyword evidence="5" id="KW-0548">Nucleotidyltransferase</keyword>
<evidence type="ECO:0000259" key="11">
    <source>
        <dbReference type="Pfam" id="PF04563"/>
    </source>
</evidence>
<evidence type="ECO:0000256" key="2">
    <source>
        <dbReference type="ARBA" id="ARBA00012418"/>
    </source>
</evidence>
<dbReference type="Pfam" id="PF04565">
    <property type="entry name" value="RNA_pol_Rpb2_3"/>
    <property type="match status" value="1"/>
</dbReference>
<dbReference type="Gene3D" id="3.90.1100.10">
    <property type="match status" value="2"/>
</dbReference>
<feature type="domain" description="RNA polymerase beta subunit protrusion" evidence="11">
    <location>
        <begin position="64"/>
        <end position="416"/>
    </location>
</feature>
<reference evidence="14" key="1">
    <citation type="journal article" date="2015" name="Proc. Natl. Acad. Sci. U.S.A.">
        <title>Genome sequencing of adzuki bean (Vigna angularis) provides insight into high starch and low fat accumulation and domestication.</title>
        <authorList>
            <person name="Yang K."/>
            <person name="Tian Z."/>
            <person name="Chen C."/>
            <person name="Luo L."/>
            <person name="Zhao B."/>
            <person name="Wang Z."/>
            <person name="Yu L."/>
            <person name="Li Y."/>
            <person name="Sun Y."/>
            <person name="Li W."/>
            <person name="Chen Y."/>
            <person name="Li Y."/>
            <person name="Zhang Y."/>
            <person name="Ai D."/>
            <person name="Zhao J."/>
            <person name="Shang C."/>
            <person name="Ma Y."/>
            <person name="Wu B."/>
            <person name="Wang M."/>
            <person name="Gao L."/>
            <person name="Sun D."/>
            <person name="Zhang P."/>
            <person name="Guo F."/>
            <person name="Wang W."/>
            <person name="Li Y."/>
            <person name="Wang J."/>
            <person name="Varshney R.K."/>
            <person name="Wang J."/>
            <person name="Ling H.Q."/>
            <person name="Wan P."/>
        </authorList>
    </citation>
    <scope>NUCLEOTIDE SEQUENCE</scope>
    <source>
        <strain evidence="14">cv. Jingnong 6</strain>
    </source>
</reference>
<dbReference type="InterPro" id="IPR007642">
    <property type="entry name" value="RNA_pol_Rpb2_2"/>
</dbReference>
<dbReference type="Proteomes" id="UP000053144">
    <property type="component" value="Chromosome 4"/>
</dbReference>
<comment type="similarity">
    <text evidence="1 8">Belongs to the RNA polymerase beta chain family.</text>
</comment>
<dbReference type="STRING" id="3914.A0A0L9UHM5"/>
<dbReference type="GO" id="GO:0006351">
    <property type="term" value="P:DNA-templated transcription"/>
    <property type="evidence" value="ECO:0007669"/>
    <property type="project" value="InterPro"/>
</dbReference>
<evidence type="ECO:0000313" key="13">
    <source>
        <dbReference type="EMBL" id="KOM42057.1"/>
    </source>
</evidence>
<evidence type="ECO:0000256" key="5">
    <source>
        <dbReference type="ARBA" id="ARBA00022695"/>
    </source>
</evidence>
<evidence type="ECO:0000256" key="3">
    <source>
        <dbReference type="ARBA" id="ARBA00022478"/>
    </source>
</evidence>
<dbReference type="InterPro" id="IPR007644">
    <property type="entry name" value="RNA_pol_bsu_protrusion"/>
</dbReference>
<feature type="domain" description="RNA polymerase Rpb2" evidence="10">
    <location>
        <begin position="284"/>
        <end position="415"/>
    </location>
</feature>
<evidence type="ECO:0000256" key="4">
    <source>
        <dbReference type="ARBA" id="ARBA00022679"/>
    </source>
</evidence>
<dbReference type="GO" id="GO:0003899">
    <property type="term" value="F:DNA-directed RNA polymerase activity"/>
    <property type="evidence" value="ECO:0007669"/>
    <property type="project" value="UniProtKB-EC"/>
</dbReference>